<dbReference type="GO" id="GO:0016279">
    <property type="term" value="F:protein-lysine N-methyltransferase activity"/>
    <property type="evidence" value="ECO:0007669"/>
    <property type="project" value="TreeGrafter"/>
</dbReference>
<keyword evidence="7" id="KW-0687">Ribonucleoprotein</keyword>
<proteinExistence type="inferred from homology"/>
<dbReference type="Gene3D" id="3.40.50.150">
    <property type="entry name" value="Vaccinia Virus protein VP39"/>
    <property type="match status" value="1"/>
</dbReference>
<dbReference type="Pfam" id="PF06325">
    <property type="entry name" value="PrmA"/>
    <property type="match status" value="1"/>
</dbReference>
<dbReference type="PANTHER" id="PTHR43648:SF1">
    <property type="entry name" value="ELECTRON TRANSFER FLAVOPROTEIN BETA SUBUNIT LYSINE METHYLTRANSFERASE"/>
    <property type="match status" value="1"/>
</dbReference>
<comment type="subcellular location">
    <subcellularLocation>
        <location evidence="6">Cytoplasm</location>
    </subcellularLocation>
</comment>
<dbReference type="InterPro" id="IPR029063">
    <property type="entry name" value="SAM-dependent_MTases_sf"/>
</dbReference>
<feature type="binding site" evidence="6">
    <location>
        <position position="167"/>
    </location>
    <ligand>
        <name>S-adenosyl-L-methionine</name>
        <dbReference type="ChEBI" id="CHEBI:59789"/>
    </ligand>
</feature>
<dbReference type="Proteomes" id="UP000029558">
    <property type="component" value="Chromosome"/>
</dbReference>
<dbReference type="NCBIfam" id="TIGR00406">
    <property type="entry name" value="prmA"/>
    <property type="match status" value="1"/>
</dbReference>
<sequence length="301" mass="33410">MAWLEFKVITTRHYAELIGDYLNEVGALAITLRDGKDQPILEPGVGETPLWQDVHVIALFDAGIELEPVREQLLVQFYELNDISIKIDPLEDQDWTATWREHFEPMLFSDRLWVHADWHEVSARENQVKMLLNPGLAFGTGTHPTTAMCLNWLAGHLNPGSRVIDFGCGSGILAIAALKLGAHYVHCIDIDPQALEAMHYNAKQNELDPSCYQAVLPEQFIISDITSTGADVLVANILANPLIDLAPQFASLVKAGGMLVLSGILAEQAERVQAAYLDNFDLVELQQDGEWVCIIAQHKAH</sequence>
<feature type="binding site" evidence="6">
    <location>
        <position position="189"/>
    </location>
    <ligand>
        <name>S-adenosyl-L-methionine</name>
        <dbReference type="ChEBI" id="CHEBI:59789"/>
    </ligand>
</feature>
<reference evidence="7 8" key="1">
    <citation type="journal article" date="2014" name="Genome Announc.">
        <title>Comparative Genome Analysis of Two Isolates of the Fish Pathogen Piscirickettsia salmonis from Different Hosts Reveals Major Differences in Virulence-Associated Secretion Systems.</title>
        <authorList>
            <person name="Bohle H."/>
            <person name="Henriquez P."/>
            <person name="Grothusen H."/>
            <person name="Navas E."/>
            <person name="Sandoval A."/>
            <person name="Bustamante F."/>
            <person name="Bustos P."/>
            <person name="Mancilla M."/>
        </authorList>
    </citation>
    <scope>NUCLEOTIDE SEQUENCE [LARGE SCALE GENOMIC DNA]</scope>
    <source>
        <strain evidence="8">B1-32597</strain>
    </source>
</reference>
<keyword evidence="7" id="KW-0689">Ribosomal protein</keyword>
<organism evidence="7 8">
    <name type="scientific">Piscirickettsia salmonis</name>
    <dbReference type="NCBI Taxonomy" id="1238"/>
    <lineage>
        <taxon>Bacteria</taxon>
        <taxon>Pseudomonadati</taxon>
        <taxon>Pseudomonadota</taxon>
        <taxon>Gammaproteobacteria</taxon>
        <taxon>Thiotrichales</taxon>
        <taxon>Piscirickettsiaceae</taxon>
        <taxon>Piscirickettsia</taxon>
    </lineage>
</organism>
<keyword evidence="5 6" id="KW-0949">S-adenosyl-L-methionine</keyword>
<evidence type="ECO:0000313" key="8">
    <source>
        <dbReference type="Proteomes" id="UP000029558"/>
    </source>
</evidence>
<dbReference type="GO" id="GO:0005829">
    <property type="term" value="C:cytosol"/>
    <property type="evidence" value="ECO:0007669"/>
    <property type="project" value="TreeGrafter"/>
</dbReference>
<keyword evidence="3 6" id="KW-0489">Methyltransferase</keyword>
<name>A0A1L6TG73_PISSA</name>
<accession>A0A1L6TG73</accession>
<gene>
    <name evidence="6" type="primary">prmA</name>
    <name evidence="7" type="ORF">KU39_221</name>
</gene>
<dbReference type="GO" id="GO:0005840">
    <property type="term" value="C:ribosome"/>
    <property type="evidence" value="ECO:0007669"/>
    <property type="project" value="UniProtKB-KW"/>
</dbReference>
<dbReference type="RefSeq" id="WP_017377618.1">
    <property type="nucleotide sequence ID" value="NZ_CP012508.1"/>
</dbReference>
<comment type="function">
    <text evidence="6">Methylates ribosomal protein L11.</text>
</comment>
<evidence type="ECO:0000256" key="4">
    <source>
        <dbReference type="ARBA" id="ARBA00022679"/>
    </source>
</evidence>
<evidence type="ECO:0000313" key="7">
    <source>
        <dbReference type="EMBL" id="ALB21407.1"/>
    </source>
</evidence>
<keyword evidence="2 6" id="KW-0963">Cytoplasm</keyword>
<dbReference type="EC" id="2.1.1.-" evidence="6"/>
<protein>
    <recommendedName>
        <fullName evidence="6">Ribosomal protein L11 methyltransferase</fullName>
        <shortName evidence="6">L11 Mtase</shortName>
        <ecNumber evidence="6">2.1.1.-</ecNumber>
    </recommendedName>
</protein>
<dbReference type="GO" id="GO:0032259">
    <property type="term" value="P:methylation"/>
    <property type="evidence" value="ECO:0007669"/>
    <property type="project" value="UniProtKB-KW"/>
</dbReference>
<dbReference type="AlphaFoldDB" id="A0A1L6TG73"/>
<keyword evidence="4 6" id="KW-0808">Transferase</keyword>
<evidence type="ECO:0000256" key="2">
    <source>
        <dbReference type="ARBA" id="ARBA00022490"/>
    </source>
</evidence>
<dbReference type="OrthoDB" id="9785995at2"/>
<dbReference type="InterPro" id="IPR050078">
    <property type="entry name" value="Ribosomal_L11_MeTrfase_PrmA"/>
</dbReference>
<dbReference type="EMBL" id="CP012508">
    <property type="protein sequence ID" value="ALB21407.1"/>
    <property type="molecule type" value="Genomic_DNA"/>
</dbReference>
<feature type="binding site" evidence="6">
    <location>
        <position position="236"/>
    </location>
    <ligand>
        <name>S-adenosyl-L-methionine</name>
        <dbReference type="ChEBI" id="CHEBI:59789"/>
    </ligand>
</feature>
<evidence type="ECO:0000256" key="3">
    <source>
        <dbReference type="ARBA" id="ARBA00022603"/>
    </source>
</evidence>
<evidence type="ECO:0000256" key="6">
    <source>
        <dbReference type="HAMAP-Rule" id="MF_00735"/>
    </source>
</evidence>
<evidence type="ECO:0000256" key="1">
    <source>
        <dbReference type="ARBA" id="ARBA00009741"/>
    </source>
</evidence>
<dbReference type="PIRSF" id="PIRSF000401">
    <property type="entry name" value="RPL11_MTase"/>
    <property type="match status" value="1"/>
</dbReference>
<evidence type="ECO:0000256" key="5">
    <source>
        <dbReference type="ARBA" id="ARBA00022691"/>
    </source>
</evidence>
<feature type="binding site" evidence="6">
    <location>
        <position position="146"/>
    </location>
    <ligand>
        <name>S-adenosyl-L-methionine</name>
        <dbReference type="ChEBI" id="CHEBI:59789"/>
    </ligand>
</feature>
<dbReference type="HAMAP" id="MF_00735">
    <property type="entry name" value="Methyltr_PrmA"/>
    <property type="match status" value="1"/>
</dbReference>
<dbReference type="SUPFAM" id="SSF53335">
    <property type="entry name" value="S-adenosyl-L-methionine-dependent methyltransferases"/>
    <property type="match status" value="1"/>
</dbReference>
<comment type="similarity">
    <text evidence="1 6">Belongs to the methyltransferase superfamily. PrmA family.</text>
</comment>
<comment type="catalytic activity">
    <reaction evidence="6">
        <text>L-lysyl-[protein] + 3 S-adenosyl-L-methionine = N(6),N(6),N(6)-trimethyl-L-lysyl-[protein] + 3 S-adenosyl-L-homocysteine + 3 H(+)</text>
        <dbReference type="Rhea" id="RHEA:54192"/>
        <dbReference type="Rhea" id="RHEA-COMP:9752"/>
        <dbReference type="Rhea" id="RHEA-COMP:13826"/>
        <dbReference type="ChEBI" id="CHEBI:15378"/>
        <dbReference type="ChEBI" id="CHEBI:29969"/>
        <dbReference type="ChEBI" id="CHEBI:57856"/>
        <dbReference type="ChEBI" id="CHEBI:59789"/>
        <dbReference type="ChEBI" id="CHEBI:61961"/>
    </reaction>
</comment>
<dbReference type="PANTHER" id="PTHR43648">
    <property type="entry name" value="ELECTRON TRANSFER FLAVOPROTEIN BETA SUBUNIT LYSINE METHYLTRANSFERASE"/>
    <property type="match status" value="1"/>
</dbReference>
<dbReference type="InterPro" id="IPR004498">
    <property type="entry name" value="Ribosomal_PrmA_MeTrfase"/>
</dbReference>